<organism evidence="3 4">
    <name type="scientific">Agromyces albus</name>
    <dbReference type="NCBI Taxonomy" id="205332"/>
    <lineage>
        <taxon>Bacteria</taxon>
        <taxon>Bacillati</taxon>
        <taxon>Actinomycetota</taxon>
        <taxon>Actinomycetes</taxon>
        <taxon>Micrococcales</taxon>
        <taxon>Microbacteriaceae</taxon>
        <taxon>Agromyces</taxon>
    </lineage>
</organism>
<dbReference type="SUPFAM" id="SSF52266">
    <property type="entry name" value="SGNH hydrolase"/>
    <property type="match status" value="1"/>
</dbReference>
<dbReference type="Gene3D" id="3.40.50.1110">
    <property type="entry name" value="SGNH hydrolase"/>
    <property type="match status" value="1"/>
</dbReference>
<dbReference type="OrthoDB" id="5109094at2"/>
<keyword evidence="4" id="KW-1185">Reference proteome</keyword>
<comment type="caution">
    <text evidence="3">The sequence shown here is derived from an EMBL/GenBank/DDBJ whole genome shotgun (WGS) entry which is preliminary data.</text>
</comment>
<dbReference type="InterPro" id="IPR013830">
    <property type="entry name" value="SGNH_hydro"/>
</dbReference>
<name>A0A4Q2L7C5_9MICO</name>
<evidence type="ECO:0000313" key="3">
    <source>
        <dbReference type="EMBL" id="RXZ72201.1"/>
    </source>
</evidence>
<evidence type="ECO:0000256" key="1">
    <source>
        <dbReference type="SAM" id="SignalP"/>
    </source>
</evidence>
<dbReference type="EMBL" id="SDPN01000006">
    <property type="protein sequence ID" value="RXZ72201.1"/>
    <property type="molecule type" value="Genomic_DNA"/>
</dbReference>
<keyword evidence="3" id="KW-0378">Hydrolase</keyword>
<dbReference type="InterPro" id="IPR036514">
    <property type="entry name" value="SGNH_hydro_sf"/>
</dbReference>
<protein>
    <submittedName>
        <fullName evidence="3">SGNH/GDSL hydrolase family protein</fullName>
    </submittedName>
</protein>
<sequence>MPERRVRARRALAALAVLASLLLAGCFPGDTDELVPPVDGPRAGRLADYSFGHTATVAKQFADAPLDAVQRLPFTLAADATSFRVHIRNWNYLTDEPVPGALEITGVWMGPQGDDPGSSAYAEKPAYLAEGGTITDGATYTSPWISASDVPLDAATPMLLSVGLRADTGIPLAVTGGVSWLDLLGASKLGGAEDALGTWNPSASLLDIWIEHTVAPETPVLFSIGHSLNAPGNVDPVASPHEGEITSWPQQWARAVGGVASTLAVSGAWTTSFGPQSPKWMTYGNADPDYVSIWSSSSDLASGRSLVDVQASMKVLVDRARKMWPEARIIGFTEPPRSNSADVDVSRTAYNVWMRTKPLGIDAVVDADAALTDRANPLALEAGMTADGAHFNAAGHELMAKLFTEAVDALEGTGTGASGVGAATVTP</sequence>
<keyword evidence="1" id="KW-0732">Signal</keyword>
<dbReference type="RefSeq" id="WP_129519754.1">
    <property type="nucleotide sequence ID" value="NZ_SDPN01000006.1"/>
</dbReference>
<gene>
    <name evidence="3" type="ORF">ESP51_04770</name>
</gene>
<dbReference type="Proteomes" id="UP000293865">
    <property type="component" value="Unassembled WGS sequence"/>
</dbReference>
<dbReference type="GO" id="GO:0016787">
    <property type="term" value="F:hydrolase activity"/>
    <property type="evidence" value="ECO:0007669"/>
    <property type="project" value="UniProtKB-KW"/>
</dbReference>
<proteinExistence type="predicted"/>
<feature type="domain" description="SGNH hydrolase-type esterase" evidence="2">
    <location>
        <begin position="244"/>
        <end position="398"/>
    </location>
</feature>
<dbReference type="AlphaFoldDB" id="A0A4Q2L7C5"/>
<accession>A0A4Q2L7C5</accession>
<reference evidence="3 4" key="1">
    <citation type="submission" date="2019-01" db="EMBL/GenBank/DDBJ databases">
        <title>Agromyces.</title>
        <authorList>
            <person name="Li J."/>
        </authorList>
    </citation>
    <scope>NUCLEOTIDE SEQUENCE [LARGE SCALE GENOMIC DNA]</scope>
    <source>
        <strain evidence="3 4">DSM 15934</strain>
    </source>
</reference>
<dbReference type="PROSITE" id="PS51257">
    <property type="entry name" value="PROKAR_LIPOPROTEIN"/>
    <property type="match status" value="1"/>
</dbReference>
<dbReference type="Pfam" id="PF13472">
    <property type="entry name" value="Lipase_GDSL_2"/>
    <property type="match status" value="1"/>
</dbReference>
<feature type="chain" id="PRO_5038896408" evidence="1">
    <location>
        <begin position="25"/>
        <end position="427"/>
    </location>
</feature>
<feature type="signal peptide" evidence="1">
    <location>
        <begin position="1"/>
        <end position="24"/>
    </location>
</feature>
<evidence type="ECO:0000259" key="2">
    <source>
        <dbReference type="Pfam" id="PF13472"/>
    </source>
</evidence>
<evidence type="ECO:0000313" key="4">
    <source>
        <dbReference type="Proteomes" id="UP000293865"/>
    </source>
</evidence>